<gene>
    <name evidence="4" type="ORF">LX81_02849</name>
</gene>
<dbReference type="Gene3D" id="3.40.190.10">
    <property type="entry name" value="Periplasmic binding protein-like II"/>
    <property type="match status" value="2"/>
</dbReference>
<feature type="signal peptide" evidence="3">
    <location>
        <begin position="1"/>
        <end position="23"/>
    </location>
</feature>
<evidence type="ECO:0000313" key="4">
    <source>
        <dbReference type="EMBL" id="PZX14475.1"/>
    </source>
</evidence>
<evidence type="ECO:0000256" key="2">
    <source>
        <dbReference type="ARBA" id="ARBA00008520"/>
    </source>
</evidence>
<keyword evidence="3" id="KW-0732">Signal</keyword>
<comment type="similarity">
    <text evidence="2">Belongs to the bacterial solute-binding protein 1 family.</text>
</comment>
<name>A0A2W7N233_9RHOB</name>
<protein>
    <submittedName>
        <fullName evidence="4">Multiple sugar transport system substrate-binding protein</fullName>
    </submittedName>
</protein>
<keyword evidence="5" id="KW-1185">Reference proteome</keyword>
<sequence length="417" mass="45241">MHRRHFTLALAGTSALLAAPLAAQETTLTVYHAWPHHAEWQQGIADRFMEAHPDIRIEMQAPSPDYDEGLVTVIRQDMAGNAPDVFMVGSHLLRELAARDMVEPLDDLMEGVDMGAMGYTPEALALTQIDGVQYGLPWTSSTPVMFYNAELVREAGGDPENMPETWDETIALAADIDALGPDIMGMYYAPGDDDWMAQNLLANAGLQPLTEDGEIAFSTEEGAEALGLFERFHDEGGQEAVPNDAARQQMYAGGLGLYFNSTAAVRSFETEIDGRFEWGTAQMPRLVEEGGVASGGMAAVILADDPKARAAAWEYLLYGTGPEAQTYIVENTGYMPVNEGALGPDHLGPFYADHPAWETSAEQLSRAYPWFAWPGQNGVRISQAVLDELSAIANDQVDAGEAASQLTDEIEQLLPEG</sequence>
<comment type="caution">
    <text evidence="4">The sequence shown here is derived from an EMBL/GenBank/DDBJ whole genome shotgun (WGS) entry which is preliminary data.</text>
</comment>
<dbReference type="PANTHER" id="PTHR43649:SF12">
    <property type="entry name" value="DIACETYLCHITOBIOSE BINDING PROTEIN DASA"/>
    <property type="match status" value="1"/>
</dbReference>
<dbReference type="Proteomes" id="UP000248916">
    <property type="component" value="Unassembled WGS sequence"/>
</dbReference>
<dbReference type="EMBL" id="QKZL01000013">
    <property type="protein sequence ID" value="PZX14475.1"/>
    <property type="molecule type" value="Genomic_DNA"/>
</dbReference>
<dbReference type="GO" id="GO:0042597">
    <property type="term" value="C:periplasmic space"/>
    <property type="evidence" value="ECO:0007669"/>
    <property type="project" value="UniProtKB-SubCell"/>
</dbReference>
<keyword evidence="4" id="KW-0762">Sugar transport</keyword>
<keyword evidence="4" id="KW-0813">Transport</keyword>
<dbReference type="Pfam" id="PF13416">
    <property type="entry name" value="SBP_bac_8"/>
    <property type="match status" value="1"/>
</dbReference>
<evidence type="ECO:0000313" key="5">
    <source>
        <dbReference type="Proteomes" id="UP000248916"/>
    </source>
</evidence>
<dbReference type="PANTHER" id="PTHR43649">
    <property type="entry name" value="ARABINOSE-BINDING PROTEIN-RELATED"/>
    <property type="match status" value="1"/>
</dbReference>
<dbReference type="AlphaFoldDB" id="A0A2W7N233"/>
<evidence type="ECO:0000256" key="3">
    <source>
        <dbReference type="SAM" id="SignalP"/>
    </source>
</evidence>
<dbReference type="CDD" id="cd14748">
    <property type="entry name" value="PBP2_UgpB"/>
    <property type="match status" value="1"/>
</dbReference>
<reference evidence="4 5" key="1">
    <citation type="submission" date="2018-06" db="EMBL/GenBank/DDBJ databases">
        <title>Genomic Encyclopedia of Archaeal and Bacterial Type Strains, Phase II (KMG-II): from individual species to whole genera.</title>
        <authorList>
            <person name="Goeker M."/>
        </authorList>
    </citation>
    <scope>NUCLEOTIDE SEQUENCE [LARGE SCALE GENOMIC DNA]</scope>
    <source>
        <strain evidence="4 5">DSM 22009</strain>
    </source>
</reference>
<comment type="subcellular location">
    <subcellularLocation>
        <location evidence="1">Periplasm</location>
    </subcellularLocation>
</comment>
<dbReference type="RefSeq" id="WP_170133947.1">
    <property type="nucleotide sequence ID" value="NZ_QKZL01000013.1"/>
</dbReference>
<organism evidence="4 5">
    <name type="scientific">Palleronia aestuarii</name>
    <dbReference type="NCBI Taxonomy" id="568105"/>
    <lineage>
        <taxon>Bacteria</taxon>
        <taxon>Pseudomonadati</taxon>
        <taxon>Pseudomonadota</taxon>
        <taxon>Alphaproteobacteria</taxon>
        <taxon>Rhodobacterales</taxon>
        <taxon>Roseobacteraceae</taxon>
        <taxon>Palleronia</taxon>
    </lineage>
</organism>
<dbReference type="InterPro" id="IPR050490">
    <property type="entry name" value="Bact_solute-bd_prot1"/>
</dbReference>
<evidence type="ECO:0000256" key="1">
    <source>
        <dbReference type="ARBA" id="ARBA00004418"/>
    </source>
</evidence>
<feature type="chain" id="PRO_5015919248" evidence="3">
    <location>
        <begin position="24"/>
        <end position="417"/>
    </location>
</feature>
<proteinExistence type="inferred from homology"/>
<dbReference type="InterPro" id="IPR006059">
    <property type="entry name" value="SBP"/>
</dbReference>
<dbReference type="SUPFAM" id="SSF53850">
    <property type="entry name" value="Periplasmic binding protein-like II"/>
    <property type="match status" value="1"/>
</dbReference>
<accession>A0A2W7N233</accession>